<dbReference type="PANTHER" id="PTHR31247:SF5">
    <property type="entry name" value="DUF4203 DOMAIN-CONTAINING PROTEIN"/>
    <property type="match status" value="1"/>
</dbReference>
<comment type="similarity">
    <text evidence="2">Belongs to the TMEM198 family.</text>
</comment>
<feature type="transmembrane region" description="Helical" evidence="8">
    <location>
        <begin position="103"/>
        <end position="125"/>
    </location>
</feature>
<dbReference type="Pfam" id="PF13886">
    <property type="entry name" value="TM7S3_TM198"/>
    <property type="match status" value="1"/>
</dbReference>
<evidence type="ECO:0000256" key="1">
    <source>
        <dbReference type="ARBA" id="ARBA00004141"/>
    </source>
</evidence>
<dbReference type="GO" id="GO:0005886">
    <property type="term" value="C:plasma membrane"/>
    <property type="evidence" value="ECO:0007669"/>
    <property type="project" value="TreeGrafter"/>
</dbReference>
<protein>
    <recommendedName>
        <fullName evidence="6">Transmembrane protein 198</fullName>
    </recommendedName>
</protein>
<feature type="signal peptide" evidence="9">
    <location>
        <begin position="1"/>
        <end position="23"/>
    </location>
</feature>
<keyword evidence="12" id="KW-1185">Reference proteome</keyword>
<organism evidence="11 12">
    <name type="scientific">Aphanomyces euteiches</name>
    <dbReference type="NCBI Taxonomy" id="100861"/>
    <lineage>
        <taxon>Eukaryota</taxon>
        <taxon>Sar</taxon>
        <taxon>Stramenopiles</taxon>
        <taxon>Oomycota</taxon>
        <taxon>Saprolegniomycetes</taxon>
        <taxon>Saprolegniales</taxon>
        <taxon>Verrucalvaceae</taxon>
        <taxon>Aphanomyces</taxon>
    </lineage>
</organism>
<dbReference type="VEuPathDB" id="FungiDB:AeMF1_009595"/>
<gene>
    <name evidence="11" type="ORF">Ae201684_011687</name>
</gene>
<evidence type="ECO:0000256" key="2">
    <source>
        <dbReference type="ARBA" id="ARBA00006244"/>
    </source>
</evidence>
<name>A0A6G0WUL8_9STRA</name>
<evidence type="ECO:0000256" key="9">
    <source>
        <dbReference type="SAM" id="SignalP"/>
    </source>
</evidence>
<feature type="chain" id="PRO_5026294015" description="Transmembrane protein 198" evidence="9">
    <location>
        <begin position="24"/>
        <end position="376"/>
    </location>
</feature>
<evidence type="ECO:0000313" key="11">
    <source>
        <dbReference type="EMBL" id="KAF0731145.1"/>
    </source>
</evidence>
<dbReference type="PANTHER" id="PTHR31247">
    <property type="entry name" value="TRANSMEMBRANE PROTEIN 198 FAMILY MEMBER"/>
    <property type="match status" value="1"/>
</dbReference>
<comment type="caution">
    <text evidence="11">The sequence shown here is derived from an EMBL/GenBank/DDBJ whole genome shotgun (WGS) entry which is preliminary data.</text>
</comment>
<evidence type="ECO:0000256" key="5">
    <source>
        <dbReference type="ARBA" id="ARBA00023136"/>
    </source>
</evidence>
<keyword evidence="9" id="KW-0732">Signal</keyword>
<sequence length="376" mass="41224">MGVVKLLLGFCILLGSTVDPLQANPATLPLNNHVRRVLLEDDPAINARASITSAPATHVVEDNDLDLLRRPQRKVHVLSGIAAALSIVAGIPLVVMGHKLLRISALICGIAIGGIFFYMVGTGLWSSPVVGAWILLVVGGLVFGVVCFLAVQVGDFIVGASGGMSLAILIHISFGYFCWPSNPNASLCLWAAPLTIILGLLSVLVGKPILIVSTSFAGGLMSIWGIGYFTGRYPCVIDLPREFDSIQGSWHYSIPSAWWGYLTATLVMAIAGIGLQFVVTGVDETKKKHEDPHHQTHKKGHPELKGHHSRIEEIEMVERSHHLDRLHNHHGSISIEDESEYHPHRYSEEMEPVKETTYVQVATPRNMHDHRHQHHR</sequence>
<feature type="transmembrane region" description="Helical" evidence="8">
    <location>
        <begin position="209"/>
        <end position="229"/>
    </location>
</feature>
<feature type="transmembrane region" description="Helical" evidence="8">
    <location>
        <begin position="156"/>
        <end position="177"/>
    </location>
</feature>
<feature type="domain" description="TM7S3/TM198-like" evidence="10">
    <location>
        <begin position="84"/>
        <end position="277"/>
    </location>
</feature>
<feature type="transmembrane region" description="Helical" evidence="8">
    <location>
        <begin position="258"/>
        <end position="279"/>
    </location>
</feature>
<comment type="subcellular location">
    <subcellularLocation>
        <location evidence="1">Membrane</location>
        <topology evidence="1">Multi-pass membrane protein</topology>
    </subcellularLocation>
</comment>
<evidence type="ECO:0000256" key="7">
    <source>
        <dbReference type="SAM" id="MobiDB-lite"/>
    </source>
</evidence>
<reference evidence="11 12" key="1">
    <citation type="submission" date="2019-07" db="EMBL/GenBank/DDBJ databases">
        <title>Genomics analysis of Aphanomyces spp. identifies a new class of oomycete effector associated with host adaptation.</title>
        <authorList>
            <person name="Gaulin E."/>
        </authorList>
    </citation>
    <scope>NUCLEOTIDE SEQUENCE [LARGE SCALE GENOMIC DNA]</scope>
    <source>
        <strain evidence="11 12">ATCC 201684</strain>
    </source>
</reference>
<evidence type="ECO:0000256" key="4">
    <source>
        <dbReference type="ARBA" id="ARBA00022989"/>
    </source>
</evidence>
<dbReference type="Proteomes" id="UP000481153">
    <property type="component" value="Unassembled WGS sequence"/>
</dbReference>
<feature type="transmembrane region" description="Helical" evidence="8">
    <location>
        <begin position="183"/>
        <end position="204"/>
    </location>
</feature>
<feature type="transmembrane region" description="Helical" evidence="8">
    <location>
        <begin position="131"/>
        <end position="151"/>
    </location>
</feature>
<feature type="region of interest" description="Disordered" evidence="7">
    <location>
        <begin position="286"/>
        <end position="308"/>
    </location>
</feature>
<dbReference type="InterPro" id="IPR025256">
    <property type="entry name" value="TM7S3/TM198-like_dom"/>
</dbReference>
<dbReference type="AlphaFoldDB" id="A0A6G0WUL8"/>
<dbReference type="EMBL" id="VJMJ01000147">
    <property type="protein sequence ID" value="KAF0731145.1"/>
    <property type="molecule type" value="Genomic_DNA"/>
</dbReference>
<keyword evidence="3 8" id="KW-0812">Transmembrane</keyword>
<dbReference type="InterPro" id="IPR040236">
    <property type="entry name" value="TMEM198"/>
</dbReference>
<evidence type="ECO:0000313" key="12">
    <source>
        <dbReference type="Proteomes" id="UP000481153"/>
    </source>
</evidence>
<proteinExistence type="inferred from homology"/>
<accession>A0A6G0WUL8</accession>
<feature type="transmembrane region" description="Helical" evidence="8">
    <location>
        <begin position="75"/>
        <end position="96"/>
    </location>
</feature>
<evidence type="ECO:0000256" key="8">
    <source>
        <dbReference type="SAM" id="Phobius"/>
    </source>
</evidence>
<evidence type="ECO:0000256" key="3">
    <source>
        <dbReference type="ARBA" id="ARBA00022692"/>
    </source>
</evidence>
<keyword evidence="5 8" id="KW-0472">Membrane</keyword>
<evidence type="ECO:0000259" key="10">
    <source>
        <dbReference type="Pfam" id="PF13886"/>
    </source>
</evidence>
<evidence type="ECO:0000256" key="6">
    <source>
        <dbReference type="ARBA" id="ARBA00049737"/>
    </source>
</evidence>
<keyword evidence="4 8" id="KW-1133">Transmembrane helix</keyword>